<dbReference type="Proteomes" id="UP001142393">
    <property type="component" value="Unassembled WGS sequence"/>
</dbReference>
<keyword evidence="15" id="KW-0100">Branched-chain amino acid biosynthesis</keyword>
<name>A0A9W8PCV7_9AGAR</name>
<evidence type="ECO:0000313" key="20">
    <source>
        <dbReference type="EMBL" id="KAJ3751530.1"/>
    </source>
</evidence>
<keyword evidence="13" id="KW-0411">Iron-sulfur</keyword>
<evidence type="ECO:0000256" key="6">
    <source>
        <dbReference type="ARBA" id="ARBA00011998"/>
    </source>
</evidence>
<dbReference type="NCBIfam" id="NF004016">
    <property type="entry name" value="PRK05478.1"/>
    <property type="match status" value="1"/>
</dbReference>
<comment type="catalytic activity">
    <reaction evidence="1">
        <text>(2R,3S)-3-isopropylmalate = (2S)-2-isopropylmalate</text>
        <dbReference type="Rhea" id="RHEA:32287"/>
        <dbReference type="ChEBI" id="CHEBI:1178"/>
        <dbReference type="ChEBI" id="CHEBI:35121"/>
        <dbReference type="EC" id="4.2.1.33"/>
    </reaction>
</comment>
<dbReference type="InterPro" id="IPR004430">
    <property type="entry name" value="3-IsopropMal_deHydase_lsu"/>
</dbReference>
<dbReference type="GO" id="GO:0046872">
    <property type="term" value="F:metal ion binding"/>
    <property type="evidence" value="ECO:0007669"/>
    <property type="project" value="UniProtKB-KW"/>
</dbReference>
<dbReference type="InterPro" id="IPR015928">
    <property type="entry name" value="Aconitase/3IPM_dehydase_swvl"/>
</dbReference>
<comment type="similarity">
    <text evidence="5">Belongs to the aconitase/IPM isomerase family.</text>
</comment>
<evidence type="ECO:0000256" key="11">
    <source>
        <dbReference type="ARBA" id="ARBA00022723"/>
    </source>
</evidence>
<dbReference type="CDD" id="cd01577">
    <property type="entry name" value="IPMI_Swivel"/>
    <property type="match status" value="1"/>
</dbReference>
<dbReference type="InterPro" id="IPR033941">
    <property type="entry name" value="IPMI_cat"/>
</dbReference>
<evidence type="ECO:0000256" key="14">
    <source>
        <dbReference type="ARBA" id="ARBA00023239"/>
    </source>
</evidence>
<evidence type="ECO:0000256" key="9">
    <source>
        <dbReference type="ARBA" id="ARBA00022485"/>
    </source>
</evidence>
<evidence type="ECO:0000256" key="2">
    <source>
        <dbReference type="ARBA" id="ARBA00001966"/>
    </source>
</evidence>
<dbReference type="Gene3D" id="3.30.499.10">
    <property type="entry name" value="Aconitase, domain 3"/>
    <property type="match status" value="2"/>
</dbReference>
<dbReference type="EMBL" id="JANVFU010000001">
    <property type="protein sequence ID" value="KAJ3751530.1"/>
    <property type="molecule type" value="Genomic_DNA"/>
</dbReference>
<keyword evidence="11" id="KW-0479">Metal-binding</keyword>
<evidence type="ECO:0000256" key="7">
    <source>
        <dbReference type="ARBA" id="ARBA00014371"/>
    </source>
</evidence>
<sequence length="759" mass="83090">MSMPGRNPCTLYDKIWNNHIVLSSPSIANNSPQIVYVDRHLVHEVSSPQAFSGLWAAKRSVRRPDCTLATADHNVPTTPRADGQLFEAEKYIHDKASRAQYMALEKNVRKSGIPYYGLKDIRQGIVHVIAAEQGFILPGTVCVCGDSHTSTLGAFGALAFGIGTSEVEHVLATQTLRLCKSKNMRITISGSLTPGVTSKDLILHIIGVIGTAGAVGFVIEYGGETVKDMNMEERMTMCNMSIEAGARAGLVEPDEVTFTYLYGRPMAPSSNENAEDGTAWDQAMAYWKTLKSDTGAIFDREVFICAEDIAPSVTWGTSPEDNVPITGQVPDPSLIENPQRRQAVEKSLSYMDLQPGTRMEDIVINKVFIGSCTNSRITDLRAAAHVLSLLGPTAKVASGVQAMIVPGSGVVKRQAEEEGLHVLFQHAGFDWREPGCSMCVGLNSDQLGNGERCASTSNRNFRDRQGTGGRTHLVSPGMAIAAAISGHLMDVRKLFHAEELIQPKNISDRTLPSTLFGNPEAHILPLIQDNLAQTPASVRQSRQFISVQGVSVPLQMENIDTDMLIPAPLVKGLTRTGLASALFNRFRFDPVSGQDTDFILNKIPFNRAKIMVCSGANFGCGSSREHAVWALKDFGIACVIAPSYGEIFFNNCLQNGVLPISLSQSTCQILVEYAYTGGFMDVDLVKEQILCVDTGVSFSFRTDPVNRQRLLMGTDDIDVTLEHVQDIVEYELQRKTKYRWLELGFKSGFRKTITNDLSW</sequence>
<dbReference type="PANTHER" id="PTHR43822:SF9">
    <property type="entry name" value="3-ISOPROPYLMALATE DEHYDRATASE"/>
    <property type="match status" value="1"/>
</dbReference>
<comment type="cofactor">
    <cofactor evidence="2">
        <name>[4Fe-4S] cluster</name>
        <dbReference type="ChEBI" id="CHEBI:49883"/>
    </cofactor>
</comment>
<accession>A0A9W8PCV7</accession>
<dbReference type="PANTHER" id="PTHR43822">
    <property type="entry name" value="HOMOACONITASE, MITOCHONDRIAL-RELATED"/>
    <property type="match status" value="1"/>
</dbReference>
<protein>
    <recommendedName>
        <fullName evidence="7">3-isopropylmalate dehydratase</fullName>
        <ecNumber evidence="6">4.2.1.33</ecNumber>
    </recommendedName>
    <alternativeName>
        <fullName evidence="16">Alpha-IPM isomerase</fullName>
    </alternativeName>
    <alternativeName>
        <fullName evidence="17">Isopropylmalate isomerase</fullName>
    </alternativeName>
</protein>
<keyword evidence="12" id="KW-0408">Iron</keyword>
<dbReference type="NCBIfam" id="NF002458">
    <property type="entry name" value="PRK01641.1"/>
    <property type="match status" value="1"/>
</dbReference>
<dbReference type="InterPro" id="IPR004431">
    <property type="entry name" value="3-IsopropMal_deHydase_ssu"/>
</dbReference>
<evidence type="ECO:0000256" key="13">
    <source>
        <dbReference type="ARBA" id="ARBA00023014"/>
    </source>
</evidence>
<feature type="domain" description="Aconitase A/isopropylmalate dehydratase small subunit swivel" evidence="19">
    <location>
        <begin position="543"/>
        <end position="664"/>
    </location>
</feature>
<dbReference type="InterPro" id="IPR050067">
    <property type="entry name" value="IPM_dehydratase_rel_enz"/>
</dbReference>
<feature type="domain" description="Aconitase/3-isopropylmalate dehydratase large subunit alpha/beta/alpha" evidence="18">
    <location>
        <begin position="13"/>
        <end position="486"/>
    </location>
</feature>
<comment type="caution">
    <text evidence="20">The sequence shown here is derived from an EMBL/GenBank/DDBJ whole genome shotgun (WGS) entry which is preliminary data.</text>
</comment>
<evidence type="ECO:0000256" key="5">
    <source>
        <dbReference type="ARBA" id="ARBA00007185"/>
    </source>
</evidence>
<dbReference type="GO" id="GO:0009316">
    <property type="term" value="C:3-isopropylmalate dehydratase complex"/>
    <property type="evidence" value="ECO:0007669"/>
    <property type="project" value="InterPro"/>
</dbReference>
<dbReference type="GO" id="GO:0051539">
    <property type="term" value="F:4 iron, 4 sulfur cluster binding"/>
    <property type="evidence" value="ECO:0007669"/>
    <property type="project" value="UniProtKB-KW"/>
</dbReference>
<dbReference type="NCBIfam" id="TIGR00170">
    <property type="entry name" value="leuC"/>
    <property type="match status" value="1"/>
</dbReference>
<dbReference type="NCBIfam" id="NF009116">
    <property type="entry name" value="PRK12466.1"/>
    <property type="match status" value="1"/>
</dbReference>
<comment type="pathway">
    <text evidence="4">Amino-acid biosynthesis; L-leucine biosynthesis; L-leucine from 3-methyl-2-oxobutanoate: step 2/4.</text>
</comment>
<comment type="function">
    <text evidence="3">Catalyzes the isomerization between 2-isopropylmalate and 3-isopropylmalate, via the formation of 2-isopropylmaleate.</text>
</comment>
<evidence type="ECO:0000259" key="19">
    <source>
        <dbReference type="Pfam" id="PF00694"/>
    </source>
</evidence>
<evidence type="ECO:0000256" key="16">
    <source>
        <dbReference type="ARBA" id="ARBA00031631"/>
    </source>
</evidence>
<keyword evidence="8" id="KW-0432">Leucine biosynthesis</keyword>
<dbReference type="AlphaFoldDB" id="A0A9W8PCV7"/>
<gene>
    <name evidence="20" type="ORF">DFH05DRAFT_1548084</name>
</gene>
<dbReference type="InterPro" id="IPR001030">
    <property type="entry name" value="Acoase/IPM_deHydtase_lsu_aba"/>
</dbReference>
<keyword evidence="14" id="KW-0456">Lyase</keyword>
<evidence type="ECO:0000256" key="17">
    <source>
        <dbReference type="ARBA" id="ARBA00033368"/>
    </source>
</evidence>
<dbReference type="InterPro" id="IPR015931">
    <property type="entry name" value="Acnase/IPM_dHydase_lsu_aba_1/3"/>
</dbReference>
<evidence type="ECO:0000256" key="4">
    <source>
        <dbReference type="ARBA" id="ARBA00004729"/>
    </source>
</evidence>
<dbReference type="InterPro" id="IPR033940">
    <property type="entry name" value="IPMI_Swivel"/>
</dbReference>
<reference evidence="20 21" key="1">
    <citation type="journal article" date="2023" name="Proc. Natl. Acad. Sci. U.S.A.">
        <title>A global phylogenomic analysis of the shiitake genus Lentinula.</title>
        <authorList>
            <person name="Sierra-Patev S."/>
            <person name="Min B."/>
            <person name="Naranjo-Ortiz M."/>
            <person name="Looney B."/>
            <person name="Konkel Z."/>
            <person name="Slot J.C."/>
            <person name="Sakamoto Y."/>
            <person name="Steenwyk J.L."/>
            <person name="Rokas A."/>
            <person name="Carro J."/>
            <person name="Camarero S."/>
            <person name="Ferreira P."/>
            <person name="Molpeceres G."/>
            <person name="Ruiz-Duenas F.J."/>
            <person name="Serrano A."/>
            <person name="Henrissat B."/>
            <person name="Drula E."/>
            <person name="Hughes K.W."/>
            <person name="Mata J.L."/>
            <person name="Ishikawa N.K."/>
            <person name="Vargas-Isla R."/>
            <person name="Ushijima S."/>
            <person name="Smith C.A."/>
            <person name="Donoghue J."/>
            <person name="Ahrendt S."/>
            <person name="Andreopoulos W."/>
            <person name="He G."/>
            <person name="LaButti K."/>
            <person name="Lipzen A."/>
            <person name="Ng V."/>
            <person name="Riley R."/>
            <person name="Sandor L."/>
            <person name="Barry K."/>
            <person name="Martinez A.T."/>
            <person name="Xiao Y."/>
            <person name="Gibbons J.G."/>
            <person name="Terashima K."/>
            <person name="Grigoriev I.V."/>
            <person name="Hibbett D."/>
        </authorList>
    </citation>
    <scope>NUCLEOTIDE SEQUENCE [LARGE SCALE GENOMIC DNA]</scope>
    <source>
        <strain evidence="20 21">TFB7810</strain>
    </source>
</reference>
<dbReference type="InterPro" id="IPR018136">
    <property type="entry name" value="Aconitase_4Fe-4S_BS"/>
</dbReference>
<dbReference type="HAMAP" id="MF_01026">
    <property type="entry name" value="LeuC_type1"/>
    <property type="match status" value="1"/>
</dbReference>
<dbReference type="InterPro" id="IPR000573">
    <property type="entry name" value="AconitaseA/IPMdHydase_ssu_swvl"/>
</dbReference>
<dbReference type="PROSITE" id="PS01244">
    <property type="entry name" value="ACONITASE_2"/>
    <property type="match status" value="1"/>
</dbReference>
<evidence type="ECO:0000256" key="15">
    <source>
        <dbReference type="ARBA" id="ARBA00023304"/>
    </source>
</evidence>
<dbReference type="PROSITE" id="PS00450">
    <property type="entry name" value="ACONITASE_1"/>
    <property type="match status" value="1"/>
</dbReference>
<keyword evidence="9" id="KW-0004">4Fe-4S</keyword>
<dbReference type="NCBIfam" id="TIGR00171">
    <property type="entry name" value="leuD"/>
    <property type="match status" value="1"/>
</dbReference>
<evidence type="ECO:0000259" key="18">
    <source>
        <dbReference type="Pfam" id="PF00330"/>
    </source>
</evidence>
<evidence type="ECO:0000256" key="12">
    <source>
        <dbReference type="ARBA" id="ARBA00023004"/>
    </source>
</evidence>
<dbReference type="SUPFAM" id="SSF53732">
    <property type="entry name" value="Aconitase iron-sulfur domain"/>
    <property type="match status" value="1"/>
</dbReference>
<evidence type="ECO:0000256" key="8">
    <source>
        <dbReference type="ARBA" id="ARBA00022430"/>
    </source>
</evidence>
<proteinExistence type="inferred from homology"/>
<keyword evidence="21" id="KW-1185">Reference proteome</keyword>
<evidence type="ECO:0000256" key="3">
    <source>
        <dbReference type="ARBA" id="ARBA00002695"/>
    </source>
</evidence>
<dbReference type="SUPFAM" id="SSF52016">
    <property type="entry name" value="LeuD/IlvD-like"/>
    <property type="match status" value="1"/>
</dbReference>
<organism evidence="20 21">
    <name type="scientific">Lentinula detonsa</name>
    <dbReference type="NCBI Taxonomy" id="2804962"/>
    <lineage>
        <taxon>Eukaryota</taxon>
        <taxon>Fungi</taxon>
        <taxon>Dikarya</taxon>
        <taxon>Basidiomycota</taxon>
        <taxon>Agaricomycotina</taxon>
        <taxon>Agaricomycetes</taxon>
        <taxon>Agaricomycetidae</taxon>
        <taxon>Agaricales</taxon>
        <taxon>Marasmiineae</taxon>
        <taxon>Omphalotaceae</taxon>
        <taxon>Lentinula</taxon>
    </lineage>
</organism>
<dbReference type="Pfam" id="PF00694">
    <property type="entry name" value="Aconitase_C"/>
    <property type="match status" value="1"/>
</dbReference>
<dbReference type="Pfam" id="PF00330">
    <property type="entry name" value="Aconitase"/>
    <property type="match status" value="1"/>
</dbReference>
<keyword evidence="10" id="KW-0028">Amino-acid biosynthesis</keyword>
<dbReference type="InterPro" id="IPR036008">
    <property type="entry name" value="Aconitase_4Fe-4S_dom"/>
</dbReference>
<dbReference type="GO" id="GO:0003861">
    <property type="term" value="F:3-isopropylmalate dehydratase activity"/>
    <property type="evidence" value="ECO:0007669"/>
    <property type="project" value="UniProtKB-EC"/>
</dbReference>
<dbReference type="EC" id="4.2.1.33" evidence="6"/>
<evidence type="ECO:0000256" key="10">
    <source>
        <dbReference type="ARBA" id="ARBA00022605"/>
    </source>
</evidence>
<dbReference type="CDD" id="cd01583">
    <property type="entry name" value="IPMI"/>
    <property type="match status" value="1"/>
</dbReference>
<dbReference type="GO" id="GO:0009098">
    <property type="term" value="P:L-leucine biosynthetic process"/>
    <property type="evidence" value="ECO:0007669"/>
    <property type="project" value="UniProtKB-KW"/>
</dbReference>
<dbReference type="Gene3D" id="3.20.19.10">
    <property type="entry name" value="Aconitase, domain 4"/>
    <property type="match status" value="1"/>
</dbReference>
<evidence type="ECO:0000313" key="21">
    <source>
        <dbReference type="Proteomes" id="UP001142393"/>
    </source>
</evidence>
<dbReference type="PRINTS" id="PR00415">
    <property type="entry name" value="ACONITASE"/>
</dbReference>
<evidence type="ECO:0000256" key="1">
    <source>
        <dbReference type="ARBA" id="ARBA00000491"/>
    </source>
</evidence>